<comment type="similarity">
    <text evidence="6">Belongs to the GOT1 family.</text>
</comment>
<evidence type="ECO:0000313" key="8">
    <source>
        <dbReference type="Proteomes" id="UP001652623"/>
    </source>
</evidence>
<dbReference type="Pfam" id="PF04178">
    <property type="entry name" value="Got1"/>
    <property type="match status" value="1"/>
</dbReference>
<name>A0A6P4BRR0_ZIZJJ</name>
<dbReference type="GO" id="GO:0000139">
    <property type="term" value="C:Golgi membrane"/>
    <property type="evidence" value="ECO:0007669"/>
    <property type="project" value="UniProtKB-SubCell"/>
</dbReference>
<dbReference type="RefSeq" id="XP_015901974.1">
    <property type="nucleotide sequence ID" value="XM_016046488.2"/>
</dbReference>
<dbReference type="AlphaFoldDB" id="A0A6P4BRR0"/>
<dbReference type="InParanoid" id="A0A6P4BRR0"/>
<proteinExistence type="inferred from homology"/>
<dbReference type="InterPro" id="IPR045176">
    <property type="entry name" value="Got1"/>
</dbReference>
<evidence type="ECO:0000313" key="10">
    <source>
        <dbReference type="RefSeq" id="XP_060668842.1"/>
    </source>
</evidence>
<dbReference type="GeneID" id="107434961"/>
<evidence type="ECO:0000256" key="5">
    <source>
        <dbReference type="ARBA" id="ARBA00023136"/>
    </source>
</evidence>
<accession>A0A6P4BRR0</accession>
<evidence type="ECO:0000256" key="3">
    <source>
        <dbReference type="ARBA" id="ARBA00022989"/>
    </source>
</evidence>
<evidence type="ECO:0000256" key="2">
    <source>
        <dbReference type="ARBA" id="ARBA00022692"/>
    </source>
</evidence>
<dbReference type="RefSeq" id="XP_060668842.1">
    <property type="nucleotide sequence ID" value="XM_060812859.1"/>
</dbReference>
<evidence type="ECO:0000256" key="4">
    <source>
        <dbReference type="ARBA" id="ARBA00023034"/>
    </source>
</evidence>
<dbReference type="KEGG" id="zju:107434961"/>
<dbReference type="PANTHER" id="PTHR21493:SF9">
    <property type="entry name" value="GOLGI TRANSPORT PROTEIN 1-RELATED"/>
    <property type="match status" value="1"/>
</dbReference>
<protein>
    <submittedName>
        <fullName evidence="10">Vesicle transport protein GOT1 isoform X1</fullName>
    </submittedName>
    <submittedName>
        <fullName evidence="9">Vesicle transport protein GOT1-like isoform X1</fullName>
    </submittedName>
</protein>
<feature type="transmembrane region" description="Helical" evidence="7">
    <location>
        <begin position="97"/>
        <end position="121"/>
    </location>
</feature>
<gene>
    <name evidence="9 10" type="primary">LOC107434961</name>
</gene>
<keyword evidence="4" id="KW-0333">Golgi apparatus</keyword>
<dbReference type="Proteomes" id="UP001652623">
    <property type="component" value="Chromosome 11"/>
</dbReference>
<keyword evidence="5 7" id="KW-0472">Membrane</keyword>
<dbReference type="GO" id="GO:0042147">
    <property type="term" value="P:retrograde transport, endosome to Golgi"/>
    <property type="evidence" value="ECO:0007669"/>
    <property type="project" value="InterPro"/>
</dbReference>
<sequence length="142" mass="16120">MVSFELNDQKKIGAGLTTFGIIFSFLGLIFLFDKKLLAVGNILFLSGLFLLIGLKSTMQFLVKPQNIKGTISFGAGFLFVVIGWPISGMILEGSGFFMLFSCFWPTMAIFLQKIPILGWFLKQSYVRSFSDRYYDQDRRMPI</sequence>
<keyword evidence="8" id="KW-1185">Reference proteome</keyword>
<evidence type="ECO:0000256" key="7">
    <source>
        <dbReference type="SAM" id="Phobius"/>
    </source>
</evidence>
<evidence type="ECO:0000256" key="6">
    <source>
        <dbReference type="ARBA" id="ARBA00025799"/>
    </source>
</evidence>
<feature type="transmembrane region" description="Helical" evidence="7">
    <location>
        <begin position="12"/>
        <end position="32"/>
    </location>
</feature>
<comment type="subcellular location">
    <subcellularLocation>
        <location evidence="1">Golgi apparatus membrane</location>
        <topology evidence="1">Multi-pass membrane protein</topology>
    </subcellularLocation>
</comment>
<evidence type="ECO:0000256" key="1">
    <source>
        <dbReference type="ARBA" id="ARBA00004653"/>
    </source>
</evidence>
<feature type="transmembrane region" description="Helical" evidence="7">
    <location>
        <begin position="38"/>
        <end position="58"/>
    </location>
</feature>
<evidence type="ECO:0000313" key="9">
    <source>
        <dbReference type="RefSeq" id="XP_015901974.1"/>
    </source>
</evidence>
<feature type="transmembrane region" description="Helical" evidence="7">
    <location>
        <begin position="70"/>
        <end position="91"/>
    </location>
</feature>
<keyword evidence="3 7" id="KW-1133">Transmembrane helix</keyword>
<dbReference type="GO" id="GO:0006888">
    <property type="term" value="P:endoplasmic reticulum to Golgi vesicle-mediated transport"/>
    <property type="evidence" value="ECO:0007669"/>
    <property type="project" value="InterPro"/>
</dbReference>
<dbReference type="PANTHER" id="PTHR21493">
    <property type="entry name" value="CGI-141-RELATED/LIPASE CONTAINING PROTEIN"/>
    <property type="match status" value="1"/>
</dbReference>
<organism evidence="8 9">
    <name type="scientific">Ziziphus jujuba</name>
    <name type="common">Chinese jujube</name>
    <name type="synonym">Ziziphus sativa</name>
    <dbReference type="NCBI Taxonomy" id="326968"/>
    <lineage>
        <taxon>Eukaryota</taxon>
        <taxon>Viridiplantae</taxon>
        <taxon>Streptophyta</taxon>
        <taxon>Embryophyta</taxon>
        <taxon>Tracheophyta</taxon>
        <taxon>Spermatophyta</taxon>
        <taxon>Magnoliopsida</taxon>
        <taxon>eudicotyledons</taxon>
        <taxon>Gunneridae</taxon>
        <taxon>Pentapetalae</taxon>
        <taxon>rosids</taxon>
        <taxon>fabids</taxon>
        <taxon>Rosales</taxon>
        <taxon>Rhamnaceae</taxon>
        <taxon>Paliureae</taxon>
        <taxon>Ziziphus</taxon>
    </lineage>
</organism>
<dbReference type="GO" id="GO:0005829">
    <property type="term" value="C:cytosol"/>
    <property type="evidence" value="ECO:0007669"/>
    <property type="project" value="GOC"/>
</dbReference>
<reference evidence="9" key="1">
    <citation type="submission" date="2025-04" db="UniProtKB">
        <authorList>
            <consortium name="RefSeq"/>
        </authorList>
    </citation>
    <scope>IDENTIFICATION</scope>
    <source>
        <tissue evidence="9">In vitro plantlets</tissue>
        <tissue evidence="10">Seedling</tissue>
    </source>
</reference>
<dbReference type="InterPro" id="IPR007305">
    <property type="entry name" value="Vesicle_transpt_Got1/SFT2"/>
</dbReference>
<keyword evidence="2 7" id="KW-0812">Transmembrane</keyword>